<name>A0AAX6EZX8_IRIPA</name>
<accession>A0AAX6EZX8</accession>
<evidence type="ECO:0000313" key="1">
    <source>
        <dbReference type="EMBL" id="KAJ6809690.1"/>
    </source>
</evidence>
<keyword evidence="2" id="KW-1185">Reference proteome</keyword>
<reference evidence="1" key="2">
    <citation type="submission" date="2023-04" db="EMBL/GenBank/DDBJ databases">
        <authorList>
            <person name="Bruccoleri R.E."/>
            <person name="Oakeley E.J."/>
            <person name="Faust A.-M."/>
            <person name="Dessus-Babus S."/>
            <person name="Altorfer M."/>
            <person name="Burckhardt D."/>
            <person name="Oertli M."/>
            <person name="Naumann U."/>
            <person name="Petersen F."/>
            <person name="Wong J."/>
        </authorList>
    </citation>
    <scope>NUCLEOTIDE SEQUENCE</scope>
    <source>
        <strain evidence="1">GSM-AAB239-AS_SAM_17_03QT</strain>
        <tissue evidence="1">Leaf</tissue>
    </source>
</reference>
<dbReference type="Proteomes" id="UP001140949">
    <property type="component" value="Unassembled WGS sequence"/>
</dbReference>
<organism evidence="1 2">
    <name type="scientific">Iris pallida</name>
    <name type="common">Sweet iris</name>
    <dbReference type="NCBI Taxonomy" id="29817"/>
    <lineage>
        <taxon>Eukaryota</taxon>
        <taxon>Viridiplantae</taxon>
        <taxon>Streptophyta</taxon>
        <taxon>Embryophyta</taxon>
        <taxon>Tracheophyta</taxon>
        <taxon>Spermatophyta</taxon>
        <taxon>Magnoliopsida</taxon>
        <taxon>Liliopsida</taxon>
        <taxon>Asparagales</taxon>
        <taxon>Iridaceae</taxon>
        <taxon>Iridoideae</taxon>
        <taxon>Irideae</taxon>
        <taxon>Iris</taxon>
    </lineage>
</organism>
<evidence type="ECO:0000313" key="2">
    <source>
        <dbReference type="Proteomes" id="UP001140949"/>
    </source>
</evidence>
<dbReference type="AlphaFoldDB" id="A0AAX6EZX8"/>
<protein>
    <submittedName>
        <fullName evidence="1">Uncharacterized protein</fullName>
    </submittedName>
</protein>
<gene>
    <name evidence="1" type="ORF">M6B38_162935</name>
</gene>
<sequence>MSSEDYRSSTFDNFFEGRSIIFSGELRQRCRKHIGRVRSI</sequence>
<proteinExistence type="predicted"/>
<dbReference type="EMBL" id="JANAVB010033013">
    <property type="protein sequence ID" value="KAJ6809690.1"/>
    <property type="molecule type" value="Genomic_DNA"/>
</dbReference>
<reference evidence="1" key="1">
    <citation type="journal article" date="2023" name="GigaByte">
        <title>Genome assembly of the bearded iris, Iris pallida Lam.</title>
        <authorList>
            <person name="Bruccoleri R.E."/>
            <person name="Oakeley E.J."/>
            <person name="Faust A.M.E."/>
            <person name="Altorfer M."/>
            <person name="Dessus-Babus S."/>
            <person name="Burckhardt D."/>
            <person name="Oertli M."/>
            <person name="Naumann U."/>
            <person name="Petersen F."/>
            <person name="Wong J."/>
        </authorList>
    </citation>
    <scope>NUCLEOTIDE SEQUENCE</scope>
    <source>
        <strain evidence="1">GSM-AAB239-AS_SAM_17_03QT</strain>
    </source>
</reference>
<comment type="caution">
    <text evidence="1">The sequence shown here is derived from an EMBL/GenBank/DDBJ whole genome shotgun (WGS) entry which is preliminary data.</text>
</comment>